<organism evidence="1 2">
    <name type="scientific">Rhizobium loti</name>
    <name type="common">Mesorhizobium loti</name>
    <dbReference type="NCBI Taxonomy" id="381"/>
    <lineage>
        <taxon>Bacteria</taxon>
        <taxon>Pseudomonadati</taxon>
        <taxon>Pseudomonadota</taxon>
        <taxon>Alphaproteobacteria</taxon>
        <taxon>Hyphomicrobiales</taxon>
        <taxon>Phyllobacteriaceae</taxon>
        <taxon>Mesorhizobium</taxon>
    </lineage>
</organism>
<dbReference type="Proteomes" id="UP000053176">
    <property type="component" value="Unassembled WGS sequence"/>
</dbReference>
<sequence>MATTIANLTAKADGSMEGVFATLRVNAPITLIPNTNKSREDAPDYRIVNKRTGFEIGAGWHRISQRSGEEYLSVKLEAPEIGVIFGNLAPAPGGDENKKVILWNNPQ</sequence>
<protein>
    <recommendedName>
        <fullName evidence="3">DUF736 family protein</fullName>
    </recommendedName>
</protein>
<gene>
    <name evidence="1" type="ORF">AU467_25660</name>
</gene>
<accession>A0A124GG40</accession>
<dbReference type="InterPro" id="IPR007948">
    <property type="entry name" value="DUF736"/>
</dbReference>
<reference evidence="1 2" key="1">
    <citation type="submission" date="2015-12" db="EMBL/GenBank/DDBJ databases">
        <title>Draft genome sequence of Mesorhizobium sp. UFLA 01-765, a multitolerant efficient symbiont and plant-growth promoting strain isolated from Zn-mining soil using Leucaena leucocephala as a trap plant.</title>
        <authorList>
            <person name="Rangel W.M."/>
            <person name="Thijs S."/>
            <person name="Longatti S.M."/>
            <person name="Moreira F.M."/>
            <person name="Weyens N."/>
            <person name="Vangronsveld J."/>
            <person name="Van Hamme J.D."/>
            <person name="Bottos E.M."/>
            <person name="Rineau F."/>
        </authorList>
    </citation>
    <scope>NUCLEOTIDE SEQUENCE [LARGE SCALE GENOMIC DNA]</scope>
    <source>
        <strain evidence="1 2">UFLA 01-765</strain>
    </source>
</reference>
<comment type="caution">
    <text evidence="1">The sequence shown here is derived from an EMBL/GenBank/DDBJ whole genome shotgun (WGS) entry which is preliminary data.</text>
</comment>
<evidence type="ECO:0000313" key="1">
    <source>
        <dbReference type="EMBL" id="KUM25567.1"/>
    </source>
</evidence>
<dbReference type="Pfam" id="PF05284">
    <property type="entry name" value="DUF736"/>
    <property type="match status" value="1"/>
</dbReference>
<name>A0A124GG40_RHILI</name>
<dbReference type="AlphaFoldDB" id="A0A124GG40"/>
<evidence type="ECO:0000313" key="2">
    <source>
        <dbReference type="Proteomes" id="UP000053176"/>
    </source>
</evidence>
<proteinExistence type="predicted"/>
<evidence type="ECO:0008006" key="3">
    <source>
        <dbReference type="Google" id="ProtNLM"/>
    </source>
</evidence>
<dbReference type="EMBL" id="LPWA01000116">
    <property type="protein sequence ID" value="KUM25567.1"/>
    <property type="molecule type" value="Genomic_DNA"/>
</dbReference>
<dbReference type="OrthoDB" id="9800788at2"/>